<evidence type="ECO:0000313" key="1">
    <source>
        <dbReference type="EMBL" id="AYV82551.1"/>
    </source>
</evidence>
<accession>A0A3G5A8P2</accession>
<name>A0A3G5A8P2_9VIRU</name>
<reference evidence="1" key="1">
    <citation type="submission" date="2018-10" db="EMBL/GenBank/DDBJ databases">
        <title>Hidden diversity of soil giant viruses.</title>
        <authorList>
            <person name="Schulz F."/>
            <person name="Alteio L."/>
            <person name="Goudeau D."/>
            <person name="Ryan E.M."/>
            <person name="Malmstrom R.R."/>
            <person name="Blanchard J."/>
            <person name="Woyke T."/>
        </authorList>
    </citation>
    <scope>NUCLEOTIDE SEQUENCE</scope>
    <source>
        <strain evidence="1">HYV1</strain>
    </source>
</reference>
<proteinExistence type="predicted"/>
<gene>
    <name evidence="1" type="ORF">Hyperionvirus1_130</name>
</gene>
<sequence>MGNTTFTGVEFLKVAANETFVVIKSTPDEIITEGYFTKSIDIFKLIGFLKADKDYIHRDKLLNYYQVVKVPEDAVVTKNDFFRSSKFVPGETKKISDLAHFILSDKKSCEVTLAAIFVDTAYVNFIHDIANLKYCLKRFPRAIIALNDLSEADGEIEDLCLRFDPGALKKFKNHSFNICQKSINHFPISIRFIDPEKVVIDQYCITDITDKKIFMDWFVKYAIDVSYAQGRHDGGNWGDDGIPNASVVSFGHRPFRAVNRWTKCDCKSNCT</sequence>
<protein>
    <submittedName>
        <fullName evidence="1">Uncharacterized protein</fullName>
    </submittedName>
</protein>
<organism evidence="1">
    <name type="scientific">Hyperionvirus sp</name>
    <dbReference type="NCBI Taxonomy" id="2487770"/>
    <lineage>
        <taxon>Viruses</taxon>
        <taxon>Varidnaviria</taxon>
        <taxon>Bamfordvirae</taxon>
        <taxon>Nucleocytoviricota</taxon>
        <taxon>Megaviricetes</taxon>
        <taxon>Imitervirales</taxon>
        <taxon>Mimiviridae</taxon>
        <taxon>Klosneuvirinae</taxon>
    </lineage>
</organism>
<dbReference type="EMBL" id="MK072383">
    <property type="protein sequence ID" value="AYV82551.1"/>
    <property type="molecule type" value="Genomic_DNA"/>
</dbReference>